<dbReference type="InterPro" id="IPR027417">
    <property type="entry name" value="P-loop_NTPase"/>
</dbReference>
<organism evidence="3 4">
    <name type="scientific">Sorangium cellulosum</name>
    <name type="common">Polyangium cellulosum</name>
    <dbReference type="NCBI Taxonomy" id="56"/>
    <lineage>
        <taxon>Bacteria</taxon>
        <taxon>Pseudomonadati</taxon>
        <taxon>Myxococcota</taxon>
        <taxon>Polyangia</taxon>
        <taxon>Polyangiales</taxon>
        <taxon>Polyangiaceae</taxon>
        <taxon>Sorangium</taxon>
    </lineage>
</organism>
<reference evidence="3 4" key="1">
    <citation type="submission" date="2015-09" db="EMBL/GenBank/DDBJ databases">
        <title>Sorangium comparison.</title>
        <authorList>
            <person name="Zaburannyi N."/>
            <person name="Bunk B."/>
            <person name="Overmann J."/>
            <person name="Mueller R."/>
        </authorList>
    </citation>
    <scope>NUCLEOTIDE SEQUENCE [LARGE SCALE GENOMIC DNA]</scope>
    <source>
        <strain evidence="3 4">So ceGT47</strain>
    </source>
</reference>
<sequence>MTKQDALLDVFLSTAKKDVFHSVEHRGQIWREDPFDVESVHEGARTAFQRLLTQVTTPPGLDAGRILLLLGESGSGKTHLVRAFRNHVHHNGLGFVGYMQMTTAVTSYSRYLVSNLIDSLDQTYYETLGTGSGLLRLSNAVAARCNDPEAIHALNDREDLDADAVVELVERAADKLIKHPRYADLDLDLVRALLYLQRQDPALKKRVIKYLRCEVLSEREQRLLGGLSPKREEEDAQRLVEELGRLMWACDSRALVLCVDQFEDSYRVNDAESLFRRVMSSLCAVADQVPSSIIVIACLHDYYATMRARLTRSTLDRIERDPAPAHLVAERRKEEVAPIIQKRLAYLYETAGHPPADGALDPLYPIPRDFVEQLSGLSVRAVLNECHAFREACIDAGRIVASWGPSSPPSAGPVAPADRGSRAAKEKLEQEWNDFLAQFQDDPSADDAELAILFAWAVNHCAEEIGTGIHFEARPCGKTIEIDVRVSSPDGAPRLVEQILVVVCNRAPQGGGLRAQFEDARKRAKRRTLALLRCGEFPRNPNTQVHVALAEILKSGGRKAVFEESDQRTLAAFHRFHEAHAQREHFADWLREENHISRLLPVIDVLDLDRLDRFEHKRPSSAPTPRSRSAAPSAFDTSHAIDAAAPPAAGPDGAPSGRSDGAAPREPLSLTLGTTGELVSHRLTFDAAQLTSHAAFLGSTGSGKTTLALNLIEQLLLHGIPAILIDRKGDLCGYARQAVFTLPPPDEALEARRRALAEQLDVALFTPGHRGGRQLALSLMPDGIDALPDLERDQAAGYAAHALGDMLGYKSTRRDKAHRTILVQAFQLFAAHGASRKLDIASLIELIANEDSALVTALGRLDTRLFKDLVHDLEVLKLNAADLLSMDGEALDAELLLGLGPHALPGKTRLSIVSTKFLGDSARVLFWVAQLLLALSRWVNRAPSPHLRAVVLLDEADLYLPAQSQPATKAPMENLLRRARSGGLGVLLATQSPGDLDYRCRDNLRSWFVGRVTQQTALDKMKPLLSDARVDVSARIPGQEAGEFHLLQDGRVTAFKRDVPLLRAEQVPEGEILKLARPRPRDAGR</sequence>
<dbReference type="PANTHER" id="PTHR30121:SF6">
    <property type="entry name" value="SLR6007 PROTEIN"/>
    <property type="match status" value="1"/>
</dbReference>
<feature type="domain" description="AAA+ ATPase" evidence="2">
    <location>
        <begin position="63"/>
        <end position="325"/>
    </location>
</feature>
<dbReference type="SUPFAM" id="SSF52540">
    <property type="entry name" value="P-loop containing nucleoside triphosphate hydrolases"/>
    <property type="match status" value="3"/>
</dbReference>
<evidence type="ECO:0000256" key="1">
    <source>
        <dbReference type="SAM" id="MobiDB-lite"/>
    </source>
</evidence>
<feature type="region of interest" description="Disordered" evidence="1">
    <location>
        <begin position="616"/>
        <end position="635"/>
    </location>
</feature>
<evidence type="ECO:0000259" key="2">
    <source>
        <dbReference type="SMART" id="SM00382"/>
    </source>
</evidence>
<dbReference type="AlphaFoldDB" id="A0A4P2PZS8"/>
<proteinExistence type="predicted"/>
<dbReference type="InterPro" id="IPR002789">
    <property type="entry name" value="HerA_central"/>
</dbReference>
<dbReference type="Pfam" id="PF01935">
    <property type="entry name" value="DUF87"/>
    <property type="match status" value="1"/>
</dbReference>
<feature type="region of interest" description="Disordered" evidence="1">
    <location>
        <begin position="643"/>
        <end position="669"/>
    </location>
</feature>
<dbReference type="InterPro" id="IPR025662">
    <property type="entry name" value="Sigma_54_int_dom_ATP-bd_1"/>
</dbReference>
<name>A0A4P2PZS8_SORCE</name>
<dbReference type="EMBL" id="CP012670">
    <property type="protein sequence ID" value="AUX22444.1"/>
    <property type="molecule type" value="Genomic_DNA"/>
</dbReference>
<feature type="compositionally biased region" description="Low complexity" evidence="1">
    <location>
        <begin position="620"/>
        <end position="634"/>
    </location>
</feature>
<evidence type="ECO:0000313" key="4">
    <source>
        <dbReference type="Proteomes" id="UP000295781"/>
    </source>
</evidence>
<gene>
    <name evidence="3" type="primary">arsR</name>
    <name evidence="3" type="ORF">SOCEGT47_029470</name>
</gene>
<dbReference type="RefSeq" id="WP_129347604.1">
    <property type="nucleotide sequence ID" value="NZ_CP012670.1"/>
</dbReference>
<dbReference type="SMART" id="SM00382">
    <property type="entry name" value="AAA"/>
    <property type="match status" value="2"/>
</dbReference>
<dbReference type="Gene3D" id="3.40.50.300">
    <property type="entry name" value="P-loop containing nucleotide triphosphate hydrolases"/>
    <property type="match status" value="3"/>
</dbReference>
<dbReference type="InterPro" id="IPR003593">
    <property type="entry name" value="AAA+_ATPase"/>
</dbReference>
<feature type="compositionally biased region" description="Low complexity" evidence="1">
    <location>
        <begin position="643"/>
        <end position="655"/>
    </location>
</feature>
<dbReference type="PROSITE" id="PS00675">
    <property type="entry name" value="SIGMA54_INTERACT_1"/>
    <property type="match status" value="1"/>
</dbReference>
<dbReference type="InterPro" id="IPR041664">
    <property type="entry name" value="AAA_16"/>
</dbReference>
<dbReference type="PANTHER" id="PTHR30121">
    <property type="entry name" value="UNCHARACTERIZED PROTEIN YJGR-RELATED"/>
    <property type="match status" value="1"/>
</dbReference>
<dbReference type="Proteomes" id="UP000295781">
    <property type="component" value="Chromosome"/>
</dbReference>
<dbReference type="OrthoDB" id="9758751at2"/>
<dbReference type="InterPro" id="IPR051162">
    <property type="entry name" value="T4SS_component"/>
</dbReference>
<dbReference type="CDD" id="cd01127">
    <property type="entry name" value="TrwB_TraG_TraD_VirD4"/>
    <property type="match status" value="1"/>
</dbReference>
<accession>A0A4P2PZS8</accession>
<dbReference type="Pfam" id="PF13191">
    <property type="entry name" value="AAA_16"/>
    <property type="match status" value="1"/>
</dbReference>
<feature type="domain" description="AAA+ ATPase" evidence="2">
    <location>
        <begin position="690"/>
        <end position="1022"/>
    </location>
</feature>
<protein>
    <submittedName>
        <fullName evidence="3">ArsR family transcriptional regulator</fullName>
    </submittedName>
</protein>
<evidence type="ECO:0000313" key="3">
    <source>
        <dbReference type="EMBL" id="AUX22444.1"/>
    </source>
</evidence>